<dbReference type="AlphaFoldDB" id="A0A0E9SNS8"/>
<reference evidence="1" key="1">
    <citation type="submission" date="2014-11" db="EMBL/GenBank/DDBJ databases">
        <authorList>
            <person name="Amaro Gonzalez C."/>
        </authorList>
    </citation>
    <scope>NUCLEOTIDE SEQUENCE</scope>
</reference>
<name>A0A0E9SNS8_ANGAN</name>
<dbReference type="EMBL" id="GBXM01066399">
    <property type="protein sequence ID" value="JAH42178.1"/>
    <property type="molecule type" value="Transcribed_RNA"/>
</dbReference>
<organism evidence="1">
    <name type="scientific">Anguilla anguilla</name>
    <name type="common">European freshwater eel</name>
    <name type="synonym">Muraena anguilla</name>
    <dbReference type="NCBI Taxonomy" id="7936"/>
    <lineage>
        <taxon>Eukaryota</taxon>
        <taxon>Metazoa</taxon>
        <taxon>Chordata</taxon>
        <taxon>Craniata</taxon>
        <taxon>Vertebrata</taxon>
        <taxon>Euteleostomi</taxon>
        <taxon>Actinopterygii</taxon>
        <taxon>Neopterygii</taxon>
        <taxon>Teleostei</taxon>
        <taxon>Anguilliformes</taxon>
        <taxon>Anguillidae</taxon>
        <taxon>Anguilla</taxon>
    </lineage>
</organism>
<proteinExistence type="predicted"/>
<reference evidence="1" key="2">
    <citation type="journal article" date="2015" name="Fish Shellfish Immunol.">
        <title>Early steps in the European eel (Anguilla anguilla)-Vibrio vulnificus interaction in the gills: Role of the RtxA13 toxin.</title>
        <authorList>
            <person name="Callol A."/>
            <person name="Pajuelo D."/>
            <person name="Ebbesson L."/>
            <person name="Teles M."/>
            <person name="MacKenzie S."/>
            <person name="Amaro C."/>
        </authorList>
    </citation>
    <scope>NUCLEOTIDE SEQUENCE</scope>
</reference>
<accession>A0A0E9SNS8</accession>
<evidence type="ECO:0000313" key="1">
    <source>
        <dbReference type="EMBL" id="JAH42178.1"/>
    </source>
</evidence>
<sequence length="27" mass="3418">MNLTHLCCTICRLEVRERWERTTYFSR</sequence>
<protein>
    <submittedName>
        <fullName evidence="1">Uncharacterized protein</fullName>
    </submittedName>
</protein>